<accession>A0A1C3X5V2</accession>
<dbReference type="AlphaFoldDB" id="A0A1C3X5V2"/>
<gene>
    <name evidence="1" type="ORF">GA0061099_1009251</name>
</gene>
<dbReference type="Proteomes" id="UP000183174">
    <property type="component" value="Unassembled WGS sequence"/>
</dbReference>
<proteinExistence type="predicted"/>
<protein>
    <submittedName>
        <fullName evidence="1">Uncharacterized protein</fullName>
    </submittedName>
</protein>
<evidence type="ECO:0000313" key="1">
    <source>
        <dbReference type="EMBL" id="SCB47575.1"/>
    </source>
</evidence>
<evidence type="ECO:0000313" key="2">
    <source>
        <dbReference type="Proteomes" id="UP000183174"/>
    </source>
</evidence>
<reference evidence="1 2" key="1">
    <citation type="submission" date="2016-08" db="EMBL/GenBank/DDBJ databases">
        <authorList>
            <person name="Seilhamer J.J."/>
        </authorList>
    </citation>
    <scope>NUCLEOTIDE SEQUENCE [LARGE SCALE GENOMIC DNA]</scope>
    <source>
        <strain evidence="1 2">CCBAU 10071</strain>
    </source>
</reference>
<organism evidence="1 2">
    <name type="scientific">Bradyrhizobium yuanmingense</name>
    <dbReference type="NCBI Taxonomy" id="108015"/>
    <lineage>
        <taxon>Bacteria</taxon>
        <taxon>Pseudomonadati</taxon>
        <taxon>Pseudomonadota</taxon>
        <taxon>Alphaproteobacteria</taxon>
        <taxon>Hyphomicrobiales</taxon>
        <taxon>Nitrobacteraceae</taxon>
        <taxon>Bradyrhizobium</taxon>
    </lineage>
</organism>
<sequence length="64" mass="7484">MIVPLLRVPRSGWIRLYRNGDLNFLPVAWDSYSRPDFASGQREFSRYRALPRALFRATAKSLAR</sequence>
<name>A0A1C3X5V2_9BRAD</name>
<dbReference type="EMBL" id="FMAE01000009">
    <property type="protein sequence ID" value="SCB47575.1"/>
    <property type="molecule type" value="Genomic_DNA"/>
</dbReference>